<feature type="region of interest" description="Disordered" evidence="1">
    <location>
        <begin position="1"/>
        <end position="27"/>
    </location>
</feature>
<reference evidence="3" key="1">
    <citation type="journal article" date="2019" name="Int. J. Syst. Evol. Microbiol.">
        <title>The Global Catalogue of Microorganisms (GCM) 10K type strain sequencing project: providing services to taxonomists for standard genome sequencing and annotation.</title>
        <authorList>
            <consortium name="The Broad Institute Genomics Platform"/>
            <consortium name="The Broad Institute Genome Sequencing Center for Infectious Disease"/>
            <person name="Wu L."/>
            <person name="Ma J."/>
        </authorList>
    </citation>
    <scope>NUCLEOTIDE SEQUENCE [LARGE SCALE GENOMIC DNA]</scope>
    <source>
        <strain evidence="3">JCM 17839</strain>
    </source>
</reference>
<feature type="compositionally biased region" description="Basic and acidic residues" evidence="1">
    <location>
        <begin position="7"/>
        <end position="22"/>
    </location>
</feature>
<dbReference type="EMBL" id="BAABGP010000037">
    <property type="protein sequence ID" value="GAA4492339.1"/>
    <property type="molecule type" value="Genomic_DNA"/>
</dbReference>
<sequence length="310" mass="34269">MQFSNDPLEREKQARPADEIGRRQFQTAHDGGGVAMEVARNEHGALITLEQARTLAVLPPLWCPGEVPDGSECGAKAWATALHSTKKSAAFAAHHRTGCDEDSGKTHSQPGDAGHDHAQGNRPAQWRMRLGAEPPSSGPDGRRRPDPRRPGSLTRRYRTDPAQRDMDTADQRSFSTMLLNLIAGTMPQNLELLLGGKKPVPAEDIIVAARDADSATWLNRDLIIWGTVAGYRTTRWGGLMIRLEKAANSVAILVDKQSLERLGITDPNILLSRDVIAYGRYTKPEESRWFHVHAVTSSVAFNPRVVRRRR</sequence>
<feature type="compositionally biased region" description="Basic and acidic residues" evidence="1">
    <location>
        <begin position="140"/>
        <end position="149"/>
    </location>
</feature>
<keyword evidence="3" id="KW-1185">Reference proteome</keyword>
<feature type="compositionally biased region" description="Basic and acidic residues" evidence="1">
    <location>
        <begin position="157"/>
        <end position="169"/>
    </location>
</feature>
<evidence type="ECO:0000313" key="2">
    <source>
        <dbReference type="EMBL" id="GAA4492339.1"/>
    </source>
</evidence>
<dbReference type="Proteomes" id="UP001500731">
    <property type="component" value="Unassembled WGS sequence"/>
</dbReference>
<protein>
    <submittedName>
        <fullName evidence="2">Uncharacterized protein</fullName>
    </submittedName>
</protein>
<feature type="region of interest" description="Disordered" evidence="1">
    <location>
        <begin position="96"/>
        <end position="169"/>
    </location>
</feature>
<evidence type="ECO:0000313" key="3">
    <source>
        <dbReference type="Proteomes" id="UP001500731"/>
    </source>
</evidence>
<evidence type="ECO:0000256" key="1">
    <source>
        <dbReference type="SAM" id="MobiDB-lite"/>
    </source>
</evidence>
<organism evidence="2 3">
    <name type="scientific">Microbacterium panaciterrae</name>
    <dbReference type="NCBI Taxonomy" id="985759"/>
    <lineage>
        <taxon>Bacteria</taxon>
        <taxon>Bacillati</taxon>
        <taxon>Actinomycetota</taxon>
        <taxon>Actinomycetes</taxon>
        <taxon>Micrococcales</taxon>
        <taxon>Microbacteriaceae</taxon>
        <taxon>Microbacterium</taxon>
    </lineage>
</organism>
<accession>A0ABP8PT51</accession>
<proteinExistence type="predicted"/>
<gene>
    <name evidence="2" type="ORF">GCM10023171_37310</name>
</gene>
<name>A0ABP8PT51_9MICO</name>
<comment type="caution">
    <text evidence="2">The sequence shown here is derived from an EMBL/GenBank/DDBJ whole genome shotgun (WGS) entry which is preliminary data.</text>
</comment>